<dbReference type="KEGG" id="hsu:HLASF_1673"/>
<keyword evidence="1" id="KW-0812">Transmembrane</keyword>
<dbReference type="PATRIC" id="fig|1604004.4.peg.1749"/>
<dbReference type="OrthoDB" id="342532at2157"/>
<feature type="transmembrane region" description="Helical" evidence="1">
    <location>
        <begin position="123"/>
        <end position="142"/>
    </location>
</feature>
<evidence type="ECO:0000313" key="5">
    <source>
        <dbReference type="Proteomes" id="UP000069906"/>
    </source>
</evidence>
<dbReference type="EMBL" id="CP008874">
    <property type="protein sequence ID" value="AKH98149.1"/>
    <property type="molecule type" value="Genomic_DNA"/>
</dbReference>
<name>A0A0F7PF50_9EURY</name>
<accession>A0A0F7PF50</accession>
<protein>
    <submittedName>
        <fullName evidence="2">Uncharacterized protein</fullName>
    </submittedName>
</protein>
<reference evidence="2 5" key="1">
    <citation type="journal article" date="2015" name="ISME J.">
        <title>Elemental sulfur and acetate can support life of a novel strictly anaerobic haloarchaeon.</title>
        <authorList>
            <person name="Sorokin D.Y."/>
            <person name="Kublanov I.V."/>
            <person name="Gavrilov S.N."/>
            <person name="Rojo D."/>
            <person name="Roman P."/>
            <person name="Golyshin P.N."/>
            <person name="Slepak V.Z."/>
            <person name="Smedile F."/>
            <person name="Ferrer M."/>
            <person name="Messina E."/>
            <person name="La Cono V."/>
            <person name="Yakimov M.M."/>
        </authorList>
    </citation>
    <scope>NUCLEOTIDE SEQUENCE [LARGE SCALE GENOMIC DNA]</scope>
    <source>
        <strain evidence="2 5">HSR2</strain>
    </source>
</reference>
<evidence type="ECO:0000313" key="3">
    <source>
        <dbReference type="EMBL" id="ALG82543.1"/>
    </source>
</evidence>
<evidence type="ECO:0000256" key="1">
    <source>
        <dbReference type="SAM" id="Phobius"/>
    </source>
</evidence>
<evidence type="ECO:0000313" key="4">
    <source>
        <dbReference type="Proteomes" id="UP000060390"/>
    </source>
</evidence>
<reference evidence="4" key="2">
    <citation type="submission" date="2015-05" db="EMBL/GenBank/DDBJ databases">
        <title>Complete genome sequence of Halanaeroarchaeum sulfurireducens type strain M27-SA2, a sulfate-reducer haloarchaeon from marine anoxic lake Medee.</title>
        <authorList>
            <person name="Messina E."/>
            <person name="Kublanov I.V."/>
            <person name="Toshchakov S."/>
            <person name="Arcadi E."/>
            <person name="La Spada G."/>
            <person name="La Cono V."/>
            <person name="Yakimov M.M."/>
        </authorList>
    </citation>
    <scope>NUCLEOTIDE SEQUENCE [LARGE SCALE GENOMIC DNA]</scope>
    <source>
        <strain evidence="4">M27-SA2</strain>
    </source>
</reference>
<sequence length="215" mass="22975">MARSGELDTVLDDRRINAAVGWGLLAFVAAGALESIADGDWVWVLVSGSVVVLALLPALIYRSPRVMVPWEVLVLATLPMLARSLTGPGTFGQIAAYLAVAAVALIIAVELDVFTPVRMTTTFAVVFVVIATIATAGVWAIVQWASDLYFGTTFIYPMSPPVSRAVDDAALESLMWDFVVATAAGLLGGLVFALYFRERANTRIEPLDEGADVDR</sequence>
<organism evidence="2 5">
    <name type="scientific">Halanaeroarchaeum sulfurireducens</name>
    <dbReference type="NCBI Taxonomy" id="1604004"/>
    <lineage>
        <taxon>Archaea</taxon>
        <taxon>Methanobacteriati</taxon>
        <taxon>Methanobacteriota</taxon>
        <taxon>Stenosarchaea group</taxon>
        <taxon>Halobacteria</taxon>
        <taxon>Halobacteriales</taxon>
        <taxon>Halobacteriaceae</taxon>
        <taxon>Halanaeroarchaeum</taxon>
    </lineage>
</organism>
<feature type="transmembrane region" description="Helical" evidence="1">
    <location>
        <begin position="16"/>
        <end position="36"/>
    </location>
</feature>
<proteinExistence type="predicted"/>
<feature type="transmembrane region" description="Helical" evidence="1">
    <location>
        <begin position="91"/>
        <end position="111"/>
    </location>
</feature>
<keyword evidence="5" id="KW-1185">Reference proteome</keyword>
<dbReference type="STRING" id="1604004.HLASA_1660"/>
<dbReference type="AlphaFoldDB" id="A0A0F7PF50"/>
<dbReference type="KEGG" id="hsf:HLASA_1660"/>
<dbReference type="RefSeq" id="WP_050048834.1">
    <property type="nucleotide sequence ID" value="NZ_CP008874.1"/>
</dbReference>
<feature type="transmembrane region" description="Helical" evidence="1">
    <location>
        <begin position="174"/>
        <end position="196"/>
    </location>
</feature>
<feature type="transmembrane region" description="Helical" evidence="1">
    <location>
        <begin position="42"/>
        <end position="61"/>
    </location>
</feature>
<dbReference type="HOGENOM" id="CLU_098519_0_0_2"/>
<dbReference type="Proteomes" id="UP000069906">
    <property type="component" value="Chromosome"/>
</dbReference>
<dbReference type="GeneID" id="26010996"/>
<keyword evidence="1" id="KW-0472">Membrane</keyword>
<gene>
    <name evidence="3" type="ORF">HLASA_1660</name>
    <name evidence="2" type="ORF">HLASF_1673</name>
</gene>
<keyword evidence="1" id="KW-1133">Transmembrane helix</keyword>
<dbReference type="EMBL" id="CP011564">
    <property type="protein sequence ID" value="ALG82543.1"/>
    <property type="molecule type" value="Genomic_DNA"/>
</dbReference>
<dbReference type="Proteomes" id="UP000060390">
    <property type="component" value="Chromosome"/>
</dbReference>
<evidence type="ECO:0000313" key="2">
    <source>
        <dbReference type="EMBL" id="AKH98149.1"/>
    </source>
</evidence>
<reference evidence="3 4" key="3">
    <citation type="journal article" date="2016" name="Stand. Genomic Sci.">
        <title>Complete genome sequence of 'Halanaeroarchaeum sulfurireducens' M27-SA2, a sulfur-reducing and acetate-oxidizing haloarchaeon from the deep-sea hypersaline anoxic lake Medee.</title>
        <authorList>
            <person name="Messina E."/>
            <person name="Sorokin D.Y."/>
            <person name="Kublanov I.V."/>
            <person name="Toshchakov S."/>
            <person name="Lopatina A."/>
            <person name="Arcadi E."/>
            <person name="Smedile F."/>
            <person name="La Spada G."/>
            <person name="La Cono V."/>
            <person name="Yakimov M.M."/>
        </authorList>
    </citation>
    <scope>NUCLEOTIDE SEQUENCE [LARGE SCALE GENOMIC DNA]</scope>
    <source>
        <strain evidence="3 4">M27-SA2</strain>
    </source>
</reference>